<sequence length="377" mass="40146">MSQTLFDPIHAGDLHLANRIAMAPLTRNRSPGAVPRDITATYYAQRASAGLLITEATAISHQGQGYADVPGLYGTEQLDGWKKVTAAVHEKGGKIVTQLWHVGRISHNDLQPEGGAPVAPSAIAAKAKTYLIDKSTGKGHFAATSTPRALDAAELPGIVHEYAAAARNAVETAGFDGVEIHGANGYLLDQFLKTGANQRTDDYGGSIENRARLLLEATRAVADAIGGGKVGIRLSPVTPANDIVDADPQPLFDYVIRQLAPLGLAYVHVIEGSTGGPRELEDRPFDYEALKTAYREAGGKGAWMVNNAYDRALALDAVASGRADIVAFGKAFISNPDLVERLRQDAPLNAWDQSTFYGGGEKGYTDYPTLQQSKQPS</sequence>
<evidence type="ECO:0000256" key="2">
    <source>
        <dbReference type="ARBA" id="ARBA00005979"/>
    </source>
</evidence>
<keyword evidence="3" id="KW-0560">Oxidoreductase</keyword>
<dbReference type="PANTHER" id="PTHR22893">
    <property type="entry name" value="NADH OXIDOREDUCTASE-RELATED"/>
    <property type="match status" value="1"/>
</dbReference>
<evidence type="ECO:0000259" key="5">
    <source>
        <dbReference type="Pfam" id="PF00724"/>
    </source>
</evidence>
<reference evidence="7" key="1">
    <citation type="submission" date="2016-10" db="EMBL/GenBank/DDBJ databases">
        <authorList>
            <person name="Varghese N."/>
            <person name="Submissions S."/>
        </authorList>
    </citation>
    <scope>NUCLEOTIDE SEQUENCE [LARGE SCALE GENOMIC DNA]</scope>
    <source>
        <strain evidence="7">DSM 27981</strain>
    </source>
</reference>
<accession>A0A1I2AK71</accession>
<comment type="cofactor">
    <cofactor evidence="1">
        <name>FMN</name>
        <dbReference type="ChEBI" id="CHEBI:58210"/>
    </cofactor>
</comment>
<feature type="domain" description="NADH:flavin oxidoreductase/NADH oxidase N-terminal" evidence="5">
    <location>
        <begin position="5"/>
        <end position="349"/>
    </location>
</feature>
<dbReference type="OrthoDB" id="8985337at2"/>
<name>A0A1I2AK71_9BURK</name>
<feature type="region of interest" description="Disordered" evidence="4">
    <location>
        <begin position="355"/>
        <end position="377"/>
    </location>
</feature>
<dbReference type="AlphaFoldDB" id="A0A1I2AK71"/>
<dbReference type="PANTHER" id="PTHR22893:SF91">
    <property type="entry name" value="NADPH DEHYDROGENASE 2-RELATED"/>
    <property type="match status" value="1"/>
</dbReference>
<evidence type="ECO:0000256" key="3">
    <source>
        <dbReference type="ARBA" id="ARBA00023002"/>
    </source>
</evidence>
<gene>
    <name evidence="6" type="ORF">SAMN04489711_10226</name>
</gene>
<dbReference type="FunFam" id="3.20.20.70:FF:000059">
    <property type="entry name" value="N-ethylmaleimide reductase, FMN-linked"/>
    <property type="match status" value="1"/>
</dbReference>
<dbReference type="Gene3D" id="3.20.20.70">
    <property type="entry name" value="Aldolase class I"/>
    <property type="match status" value="1"/>
</dbReference>
<dbReference type="GO" id="GO:0005829">
    <property type="term" value="C:cytosol"/>
    <property type="evidence" value="ECO:0007669"/>
    <property type="project" value="UniProtKB-ARBA"/>
</dbReference>
<keyword evidence="7" id="KW-1185">Reference proteome</keyword>
<dbReference type="InterPro" id="IPR013785">
    <property type="entry name" value="Aldolase_TIM"/>
</dbReference>
<proteinExistence type="inferred from homology"/>
<dbReference type="InterPro" id="IPR045247">
    <property type="entry name" value="Oye-like"/>
</dbReference>
<dbReference type="RefSeq" id="WP_092937369.1">
    <property type="nucleotide sequence ID" value="NZ_FONX01000002.1"/>
</dbReference>
<protein>
    <submittedName>
        <fullName evidence="6">N-ethylmaleimide reductase</fullName>
    </submittedName>
</protein>
<evidence type="ECO:0000256" key="1">
    <source>
        <dbReference type="ARBA" id="ARBA00001917"/>
    </source>
</evidence>
<comment type="similarity">
    <text evidence="2">Belongs to the NADH:flavin oxidoreductase/NADH oxidase family.</text>
</comment>
<evidence type="ECO:0000313" key="7">
    <source>
        <dbReference type="Proteomes" id="UP000199119"/>
    </source>
</evidence>
<dbReference type="SUPFAM" id="SSF51395">
    <property type="entry name" value="FMN-linked oxidoreductases"/>
    <property type="match status" value="1"/>
</dbReference>
<dbReference type="GO" id="GO:0010181">
    <property type="term" value="F:FMN binding"/>
    <property type="evidence" value="ECO:0007669"/>
    <property type="project" value="InterPro"/>
</dbReference>
<dbReference type="InterPro" id="IPR001155">
    <property type="entry name" value="OxRdtase_FMN_N"/>
</dbReference>
<dbReference type="STRING" id="1177982.SAMN04489711_10226"/>
<feature type="compositionally biased region" description="Polar residues" evidence="4">
    <location>
        <begin position="368"/>
        <end position="377"/>
    </location>
</feature>
<evidence type="ECO:0000256" key="4">
    <source>
        <dbReference type="SAM" id="MobiDB-lite"/>
    </source>
</evidence>
<dbReference type="CDD" id="cd02933">
    <property type="entry name" value="OYE_like_FMN"/>
    <property type="match status" value="1"/>
</dbReference>
<dbReference type="EMBL" id="FONX01000002">
    <property type="protein sequence ID" value="SFE43343.1"/>
    <property type="molecule type" value="Genomic_DNA"/>
</dbReference>
<organism evidence="6 7">
    <name type="scientific">Paracidovorax wautersii</name>
    <dbReference type="NCBI Taxonomy" id="1177982"/>
    <lineage>
        <taxon>Bacteria</taxon>
        <taxon>Pseudomonadati</taxon>
        <taxon>Pseudomonadota</taxon>
        <taxon>Betaproteobacteria</taxon>
        <taxon>Burkholderiales</taxon>
        <taxon>Comamonadaceae</taxon>
        <taxon>Paracidovorax</taxon>
    </lineage>
</organism>
<evidence type="ECO:0000313" key="6">
    <source>
        <dbReference type="EMBL" id="SFE43343.1"/>
    </source>
</evidence>
<dbReference type="Proteomes" id="UP000199119">
    <property type="component" value="Unassembled WGS sequence"/>
</dbReference>
<dbReference type="GO" id="GO:0016628">
    <property type="term" value="F:oxidoreductase activity, acting on the CH-CH group of donors, NAD or NADP as acceptor"/>
    <property type="evidence" value="ECO:0007669"/>
    <property type="project" value="UniProtKB-ARBA"/>
</dbReference>
<dbReference type="Pfam" id="PF00724">
    <property type="entry name" value="Oxidored_FMN"/>
    <property type="match status" value="1"/>
</dbReference>